<gene>
    <name evidence="5" type="ORF">C1T31_03105</name>
</gene>
<dbReference type="GO" id="GO:0046872">
    <property type="term" value="F:metal ion binding"/>
    <property type="evidence" value="ECO:0007669"/>
    <property type="project" value="UniProtKB-KW"/>
</dbReference>
<comment type="caution">
    <text evidence="5">The sequence shown here is derived from an EMBL/GenBank/DDBJ whole genome shotgun (WGS) entry which is preliminary data.</text>
</comment>
<accession>A0A2K1E4C9</accession>
<keyword evidence="6" id="KW-1185">Reference proteome</keyword>
<dbReference type="GO" id="GO:0006508">
    <property type="term" value="P:proteolysis"/>
    <property type="evidence" value="ECO:0007669"/>
    <property type="project" value="UniProtKB-KW"/>
</dbReference>
<dbReference type="InterPro" id="IPR002933">
    <property type="entry name" value="Peptidase_M20"/>
</dbReference>
<dbReference type="NCBIfam" id="NF006053">
    <property type="entry name" value="PRK08201.1"/>
    <property type="match status" value="1"/>
</dbReference>
<dbReference type="GO" id="GO:0008233">
    <property type="term" value="F:peptidase activity"/>
    <property type="evidence" value="ECO:0007669"/>
    <property type="project" value="UniProtKB-KW"/>
</dbReference>
<evidence type="ECO:0000259" key="4">
    <source>
        <dbReference type="Pfam" id="PF07687"/>
    </source>
</evidence>
<protein>
    <submittedName>
        <fullName evidence="5">Dipeptidase</fullName>
    </submittedName>
</protein>
<dbReference type="Gene3D" id="3.30.70.360">
    <property type="match status" value="1"/>
</dbReference>
<dbReference type="InterPro" id="IPR036264">
    <property type="entry name" value="Bact_exopeptidase_dim_dom"/>
</dbReference>
<dbReference type="Gene3D" id="3.40.630.10">
    <property type="entry name" value="Zn peptidases"/>
    <property type="match status" value="1"/>
</dbReference>
<dbReference type="RefSeq" id="WP_103050989.1">
    <property type="nucleotide sequence ID" value="NZ_POWF01000001.1"/>
</dbReference>
<dbReference type="Proteomes" id="UP000236641">
    <property type="component" value="Unassembled WGS sequence"/>
</dbReference>
<feature type="domain" description="Peptidase M20 dimerisation" evidence="4">
    <location>
        <begin position="199"/>
        <end position="358"/>
    </location>
</feature>
<dbReference type="OrthoDB" id="9761532at2"/>
<organism evidence="5 6">
    <name type="scientific">Hanstruepera neustonica</name>
    <dbReference type="NCBI Taxonomy" id="1445657"/>
    <lineage>
        <taxon>Bacteria</taxon>
        <taxon>Pseudomonadati</taxon>
        <taxon>Bacteroidota</taxon>
        <taxon>Flavobacteriia</taxon>
        <taxon>Flavobacteriales</taxon>
        <taxon>Flavobacteriaceae</taxon>
        <taxon>Hanstruepera</taxon>
    </lineage>
</organism>
<keyword evidence="1" id="KW-0645">Protease</keyword>
<dbReference type="SUPFAM" id="SSF55031">
    <property type="entry name" value="Bacterial exopeptidase dimerisation domain"/>
    <property type="match status" value="1"/>
</dbReference>
<evidence type="ECO:0000256" key="2">
    <source>
        <dbReference type="ARBA" id="ARBA00022723"/>
    </source>
</evidence>
<dbReference type="InterPro" id="IPR011650">
    <property type="entry name" value="Peptidase_M20_dimer"/>
</dbReference>
<dbReference type="Pfam" id="PF07687">
    <property type="entry name" value="M20_dimer"/>
    <property type="match status" value="1"/>
</dbReference>
<dbReference type="Pfam" id="PF01546">
    <property type="entry name" value="Peptidase_M20"/>
    <property type="match status" value="1"/>
</dbReference>
<dbReference type="FunFam" id="3.30.70.360:FF:000016">
    <property type="entry name" value="Peptidase family M20/M25/M40"/>
    <property type="match status" value="1"/>
</dbReference>
<evidence type="ECO:0000256" key="1">
    <source>
        <dbReference type="ARBA" id="ARBA00022670"/>
    </source>
</evidence>
<evidence type="ECO:0000313" key="5">
    <source>
        <dbReference type="EMBL" id="PNQ75139.1"/>
    </source>
</evidence>
<name>A0A2K1E4C9_9FLAO</name>
<dbReference type="CDD" id="cd05680">
    <property type="entry name" value="M20_dipept_like"/>
    <property type="match status" value="1"/>
</dbReference>
<proteinExistence type="predicted"/>
<dbReference type="PANTHER" id="PTHR43270:SF12">
    <property type="entry name" value="SUCCINYL-DIAMINOPIMELATE DESUCCINYLASE"/>
    <property type="match status" value="1"/>
</dbReference>
<evidence type="ECO:0000256" key="3">
    <source>
        <dbReference type="ARBA" id="ARBA00022801"/>
    </source>
</evidence>
<reference evidence="5 6" key="1">
    <citation type="submission" date="2018-01" db="EMBL/GenBank/DDBJ databases">
        <title>The draft genome of Hanstruepera neustonica JCM19743.</title>
        <authorList>
            <person name="He R.-H."/>
            <person name="Du Z.-J."/>
        </authorList>
    </citation>
    <scope>NUCLEOTIDE SEQUENCE [LARGE SCALE GENOMIC DNA]</scope>
    <source>
        <strain evidence="5 6">JCM19743</strain>
    </source>
</reference>
<dbReference type="NCBIfam" id="NF005914">
    <property type="entry name" value="PRK07907.1"/>
    <property type="match status" value="1"/>
</dbReference>
<dbReference type="NCBIfam" id="NF006579">
    <property type="entry name" value="PRK09104.1"/>
    <property type="match status" value="1"/>
</dbReference>
<dbReference type="EMBL" id="POWF01000001">
    <property type="protein sequence ID" value="PNQ75139.1"/>
    <property type="molecule type" value="Genomic_DNA"/>
</dbReference>
<dbReference type="SUPFAM" id="SSF53187">
    <property type="entry name" value="Zn-dependent exopeptidases"/>
    <property type="match status" value="1"/>
</dbReference>
<evidence type="ECO:0000313" key="6">
    <source>
        <dbReference type="Proteomes" id="UP000236641"/>
    </source>
</evidence>
<keyword evidence="2" id="KW-0479">Metal-binding</keyword>
<sequence>MDNIKDYVNKNQERFLNELIELLKLPSISADSAYKNDMLKTANAVKASLENAGCDNVEICQTDGYPIVYGEKIIDAKLPTILVYGHYDVQPADPLELWTSPPFEPIIKKTELHPDGAIFARGACDDKGQMYMHVKALEFMTSTNQLPCNVKFMIEGEEEVGSVNLSTFVKNNREKLKNDVILISDTGMIAKDVPSITTGLRGLSYVEVEVTGPNRDLHSGLYGGAVANPINVLTKMIASLHDENNHITIPGFYDKVEELSKEERNEMAKAPFSLDSYKKSLDIDDVYGEKGYTTNERNSIRPTLDVNGIWGGYIGEGAKTVIASKAFAKISMRLVPHQDWEEITQLFKTHFESIAPEGVKVKVKPHHGGQGYVTPIDSIGYQAASKAYEESFGKKPIPQRSGGSIPIVALFEQELKSKTILMGFGLDSDAIHSPNEHYGIWNYFKGIETIPLFYKYFTELSK</sequence>
<dbReference type="InterPro" id="IPR051458">
    <property type="entry name" value="Cyt/Met_Dipeptidase"/>
</dbReference>
<dbReference type="PANTHER" id="PTHR43270">
    <property type="entry name" value="BETA-ALA-HIS DIPEPTIDASE"/>
    <property type="match status" value="1"/>
</dbReference>
<keyword evidence="3" id="KW-0378">Hydrolase</keyword>
<dbReference type="AlphaFoldDB" id="A0A2K1E4C9"/>